<evidence type="ECO:0000313" key="4">
    <source>
        <dbReference type="EMBL" id="KAI5070480.1"/>
    </source>
</evidence>
<feature type="compositionally biased region" description="Pro residues" evidence="2">
    <location>
        <begin position="196"/>
        <end position="211"/>
    </location>
</feature>
<dbReference type="PANTHER" id="PTHR33470">
    <property type="entry name" value="OS01G0164075 PROTEIN"/>
    <property type="match status" value="1"/>
</dbReference>
<dbReference type="Pfam" id="PF01190">
    <property type="entry name" value="Pollen_Ole_e_1"/>
    <property type="match status" value="1"/>
</dbReference>
<gene>
    <name evidence="4" type="ORF">GOP47_0014823</name>
</gene>
<dbReference type="OrthoDB" id="1896520at2759"/>
<sequence>MQLVVVLAIAMICSSTCMNAVLGSFSEVDKQGNALSTVTRALSVEGRVFCHSCTQAGSIRSGNNAKPLQGAKVRLDCRTSKSHPHFRTRPIVVLARAATNARGFFRLRMPHFRFDLFDPLKQCSVLLVSSPSRKCSVPATTLARSGVPSLRATQSSRRTLETRLTVTVPLAFAPPSSSCRPPPPPVVGIRAEPFIKRPPPPPHVPAPAPSH</sequence>
<evidence type="ECO:0000256" key="2">
    <source>
        <dbReference type="SAM" id="MobiDB-lite"/>
    </source>
</evidence>
<comment type="caution">
    <text evidence="4">The sequence shown here is derived from an EMBL/GenBank/DDBJ whole genome shotgun (WGS) entry which is preliminary data.</text>
</comment>
<dbReference type="GO" id="GO:0071944">
    <property type="term" value="C:cell periphery"/>
    <property type="evidence" value="ECO:0007669"/>
    <property type="project" value="TreeGrafter"/>
</dbReference>
<name>A0A9D4ZEL3_ADICA</name>
<organism evidence="4 5">
    <name type="scientific">Adiantum capillus-veneris</name>
    <name type="common">Maidenhair fern</name>
    <dbReference type="NCBI Taxonomy" id="13818"/>
    <lineage>
        <taxon>Eukaryota</taxon>
        <taxon>Viridiplantae</taxon>
        <taxon>Streptophyta</taxon>
        <taxon>Embryophyta</taxon>
        <taxon>Tracheophyta</taxon>
        <taxon>Polypodiopsida</taxon>
        <taxon>Polypodiidae</taxon>
        <taxon>Polypodiales</taxon>
        <taxon>Pteridineae</taxon>
        <taxon>Pteridaceae</taxon>
        <taxon>Vittarioideae</taxon>
        <taxon>Adiantum</taxon>
    </lineage>
</organism>
<evidence type="ECO:0000256" key="1">
    <source>
        <dbReference type="ARBA" id="ARBA00022729"/>
    </source>
</evidence>
<evidence type="ECO:0008006" key="6">
    <source>
        <dbReference type="Google" id="ProtNLM"/>
    </source>
</evidence>
<evidence type="ECO:0000256" key="3">
    <source>
        <dbReference type="SAM" id="SignalP"/>
    </source>
</evidence>
<feature type="signal peptide" evidence="3">
    <location>
        <begin position="1"/>
        <end position="15"/>
    </location>
</feature>
<evidence type="ECO:0000313" key="5">
    <source>
        <dbReference type="Proteomes" id="UP000886520"/>
    </source>
</evidence>
<dbReference type="EMBL" id="JABFUD020000014">
    <property type="protein sequence ID" value="KAI5070480.1"/>
    <property type="molecule type" value="Genomic_DNA"/>
</dbReference>
<accession>A0A9D4ZEL3</accession>
<reference evidence="4" key="1">
    <citation type="submission" date="2021-01" db="EMBL/GenBank/DDBJ databases">
        <title>Adiantum capillus-veneris genome.</title>
        <authorList>
            <person name="Fang Y."/>
            <person name="Liao Q."/>
        </authorList>
    </citation>
    <scope>NUCLEOTIDE SEQUENCE</scope>
    <source>
        <strain evidence="4">H3</strain>
        <tissue evidence="4">Leaf</tissue>
    </source>
</reference>
<dbReference type="AlphaFoldDB" id="A0A9D4ZEL3"/>
<feature type="chain" id="PRO_5039218617" description="Pollen Ole e 1 allergen and extensin family protein" evidence="3">
    <location>
        <begin position="16"/>
        <end position="211"/>
    </location>
</feature>
<keyword evidence="5" id="KW-1185">Reference proteome</keyword>
<proteinExistence type="predicted"/>
<protein>
    <recommendedName>
        <fullName evidence="6">Pollen Ole e 1 allergen and extensin family protein</fullName>
    </recommendedName>
</protein>
<feature type="region of interest" description="Disordered" evidence="2">
    <location>
        <begin position="173"/>
        <end position="211"/>
    </location>
</feature>
<dbReference type="Proteomes" id="UP000886520">
    <property type="component" value="Chromosome 14"/>
</dbReference>
<keyword evidence="1 3" id="KW-0732">Signal</keyword>
<dbReference type="PANTHER" id="PTHR33470:SF29">
    <property type="entry name" value="POLLEN OLE E 1 ALLERGEN AND EXTENSIN FAMILY PROTEIN"/>
    <property type="match status" value="1"/>
</dbReference>